<sequence length="136" mass="15332">MGDYRKGLPFKYLGNLITSKLLFIGQVEPGMYNDTDFALSERHMISLIIRGRHWVESLLASYSPGYYRLPTSCRLIVCWFVWGPAPVRPRATAVTSDEPARGDRASSLTLRKDWLVDLGRGITPHGIELKLELGIP</sequence>
<gene>
    <name evidence="1" type="ORF">Pc20g10720</name>
    <name evidence="1" type="ORF">PCH_Pc20g10720</name>
</gene>
<evidence type="ECO:0000313" key="1">
    <source>
        <dbReference type="EMBL" id="CAP86401.1"/>
    </source>
</evidence>
<dbReference type="VEuPathDB" id="FungiDB:PCH_Pc20g10720"/>
<accession>B6HFW5</accession>
<evidence type="ECO:0000313" key="2">
    <source>
        <dbReference type="Proteomes" id="UP000000724"/>
    </source>
</evidence>
<keyword evidence="2" id="KW-1185">Reference proteome</keyword>
<organism evidence="1 2">
    <name type="scientific">Penicillium rubens (strain ATCC 28089 / DSM 1075 / NRRL 1951 / Wisconsin 54-1255)</name>
    <name type="common">Penicillium chrysogenum</name>
    <dbReference type="NCBI Taxonomy" id="500485"/>
    <lineage>
        <taxon>Eukaryota</taxon>
        <taxon>Fungi</taxon>
        <taxon>Dikarya</taxon>
        <taxon>Ascomycota</taxon>
        <taxon>Pezizomycotina</taxon>
        <taxon>Eurotiomycetes</taxon>
        <taxon>Eurotiomycetidae</taxon>
        <taxon>Eurotiales</taxon>
        <taxon>Aspergillaceae</taxon>
        <taxon>Penicillium</taxon>
        <taxon>Penicillium chrysogenum species complex</taxon>
    </lineage>
</organism>
<dbReference type="EMBL" id="AM920435">
    <property type="protein sequence ID" value="CAP86401.1"/>
    <property type="molecule type" value="Genomic_DNA"/>
</dbReference>
<name>B6HFW5_PENRW</name>
<dbReference type="AlphaFoldDB" id="B6HFW5"/>
<dbReference type="Proteomes" id="UP000000724">
    <property type="component" value="Contig Pc00c20"/>
</dbReference>
<protein>
    <submittedName>
        <fullName evidence="1">Uncharacterized protein</fullName>
    </submittedName>
</protein>
<proteinExistence type="predicted"/>
<dbReference type="HOGENOM" id="CLU_1876129_0_0_1"/>
<reference evidence="1 2" key="1">
    <citation type="journal article" date="2008" name="Nat. Biotechnol.">
        <title>Genome sequencing and analysis of the filamentous fungus Penicillium chrysogenum.</title>
        <authorList>
            <person name="van den Berg M.A."/>
            <person name="Albang R."/>
            <person name="Albermann K."/>
            <person name="Badger J.H."/>
            <person name="Daran J.-M."/>
            <person name="Driessen A.J.M."/>
            <person name="Garcia-Estrada C."/>
            <person name="Fedorova N.D."/>
            <person name="Harris D.M."/>
            <person name="Heijne W.H.M."/>
            <person name="Joardar V.S."/>
            <person name="Kiel J.A.K.W."/>
            <person name="Kovalchuk A."/>
            <person name="Martin J.F."/>
            <person name="Nierman W.C."/>
            <person name="Nijland J.G."/>
            <person name="Pronk J.T."/>
            <person name="Roubos J.A."/>
            <person name="van der Klei I.J."/>
            <person name="van Peij N.N.M.E."/>
            <person name="Veenhuis M."/>
            <person name="von Doehren H."/>
            <person name="Wagner C."/>
            <person name="Wortman J.R."/>
            <person name="Bovenberg R.A.L."/>
        </authorList>
    </citation>
    <scope>NUCLEOTIDE SEQUENCE [LARGE SCALE GENOMIC DNA]</scope>
    <source>
        <strain evidence="2">ATCC 28089 / DSM 1075 / NRRL 1951 / Wisconsin 54-1255</strain>
    </source>
</reference>